<comment type="caution">
    <text evidence="2">The sequence shown here is derived from an EMBL/GenBank/DDBJ whole genome shotgun (WGS) entry which is preliminary data.</text>
</comment>
<feature type="compositionally biased region" description="Basic and acidic residues" evidence="1">
    <location>
        <begin position="49"/>
        <end position="66"/>
    </location>
</feature>
<evidence type="ECO:0000313" key="2">
    <source>
        <dbReference type="EMBL" id="OLP84336.1"/>
    </source>
</evidence>
<protein>
    <submittedName>
        <fullName evidence="2">Uncharacterized protein</fullName>
    </submittedName>
</protein>
<evidence type="ECO:0000313" key="3">
    <source>
        <dbReference type="Proteomes" id="UP000186817"/>
    </source>
</evidence>
<keyword evidence="3" id="KW-1185">Reference proteome</keyword>
<reference evidence="2 3" key="1">
    <citation type="submission" date="2016-02" db="EMBL/GenBank/DDBJ databases">
        <title>Genome analysis of coral dinoflagellate symbionts highlights evolutionary adaptations to a symbiotic lifestyle.</title>
        <authorList>
            <person name="Aranda M."/>
            <person name="Li Y."/>
            <person name="Liew Y.J."/>
            <person name="Baumgarten S."/>
            <person name="Simakov O."/>
            <person name="Wilson M."/>
            <person name="Piel J."/>
            <person name="Ashoor H."/>
            <person name="Bougouffa S."/>
            <person name="Bajic V.B."/>
            <person name="Ryu T."/>
            <person name="Ravasi T."/>
            <person name="Bayer T."/>
            <person name="Micklem G."/>
            <person name="Kim H."/>
            <person name="Bhak J."/>
            <person name="Lajeunesse T.C."/>
            <person name="Voolstra C.R."/>
        </authorList>
    </citation>
    <scope>NUCLEOTIDE SEQUENCE [LARGE SCALE GENOMIC DNA]</scope>
    <source>
        <strain evidence="2 3">CCMP2467</strain>
    </source>
</reference>
<dbReference type="AlphaFoldDB" id="A0A1Q9CN44"/>
<name>A0A1Q9CN44_SYMMI</name>
<dbReference type="OrthoDB" id="10312183at2759"/>
<evidence type="ECO:0000256" key="1">
    <source>
        <dbReference type="SAM" id="MobiDB-lite"/>
    </source>
</evidence>
<feature type="region of interest" description="Disordered" evidence="1">
    <location>
        <begin position="1"/>
        <end position="106"/>
    </location>
</feature>
<accession>A0A1Q9CN44</accession>
<gene>
    <name evidence="2" type="ORF">AK812_SmicGene34804</name>
</gene>
<dbReference type="Proteomes" id="UP000186817">
    <property type="component" value="Unassembled WGS sequence"/>
</dbReference>
<organism evidence="2 3">
    <name type="scientific">Symbiodinium microadriaticum</name>
    <name type="common">Dinoflagellate</name>
    <name type="synonym">Zooxanthella microadriatica</name>
    <dbReference type="NCBI Taxonomy" id="2951"/>
    <lineage>
        <taxon>Eukaryota</taxon>
        <taxon>Sar</taxon>
        <taxon>Alveolata</taxon>
        <taxon>Dinophyceae</taxon>
        <taxon>Suessiales</taxon>
        <taxon>Symbiodiniaceae</taxon>
        <taxon>Symbiodinium</taxon>
    </lineage>
</organism>
<proteinExistence type="predicted"/>
<dbReference type="EMBL" id="LSRX01001049">
    <property type="protein sequence ID" value="OLP84336.1"/>
    <property type="molecule type" value="Genomic_DNA"/>
</dbReference>
<sequence>MSGDGAVCGPAPTHKARDGDAFLGFESNGRPNAPEAPPETSLGRGNDPQARRDAQHQHDDSAEKPRPGAMAGIATNWARRSSWDDTTGSDSWATRRPEGGQNRATVGANLDKVPGQMVKPEAAPAAIRKTIEDSGAVELQVMTQVWHGTAVPTTTTAASRTTPGVTGGTRASEKLAVPVFSGDTEDLGGSARSHLGQIEAWRRLTLLLISQQGLVLFQNLSGKAWIAAKELSDAVGATFLDLEVARIGRAFSDLFRRLWRHCFMTEGIVSHGKLEEADGEAHDDAELEDAVKRMVQPVYCPVFVLPDYPQAAGGEV</sequence>